<organism evidence="6 7">
    <name type="scientific">Burkholderia ubonensis</name>
    <dbReference type="NCBI Taxonomy" id="101571"/>
    <lineage>
        <taxon>Bacteria</taxon>
        <taxon>Pseudomonadati</taxon>
        <taxon>Pseudomonadota</taxon>
        <taxon>Betaproteobacteria</taxon>
        <taxon>Burkholderiales</taxon>
        <taxon>Burkholderiaceae</taxon>
        <taxon>Burkholderia</taxon>
        <taxon>Burkholderia cepacia complex</taxon>
    </lineage>
</organism>
<proteinExistence type="predicted"/>
<dbReference type="InterPro" id="IPR022385">
    <property type="entry name" value="Rhs_assc_core"/>
</dbReference>
<evidence type="ECO:0000313" key="7">
    <source>
        <dbReference type="Proteomes" id="UP000070119"/>
    </source>
</evidence>
<evidence type="ECO:0000259" key="4">
    <source>
        <dbReference type="Pfam" id="PF20148"/>
    </source>
</evidence>
<sequence length="1538" mass="172002">MTASGVIQPKPTDVFVSPIMKITEADAKAGIDVFDKWLIKVSGGAVNVGRLKMVAENVPVLANVFAAVDAVLDVKAMIEHGDKPIDAFDWVNLGLDLIGVVPLPPGTAEIRMGARPVLKLIRQEIVKSGKAVGDAALQVLRDAIIAAIIANVQERYAGEIEKFLKVMRDGLKEVLDHCAKFIGDLMKAIADLFAHAAGKKYEVGHNVKSAGSHLKGAGEAIVAYDGRKVLSNFGGFLTDIWKVEAKAVINMATSAGELIDSNSTKKLQHFADDIYKRIPTIQKRIRELDGNDAGKIGWLITIGEDGMRSWRKRNPKPHSTGVQAHGTTKVVEQKAEHRLEALRATTEAQLPGGAQCKRKCPPVKTPPERTKRSIGFAFGDEWIAHDDFTIDGPLPITWQRTYRSFFGANDERGELGARWITPYTTRIDIVGSKLVYHDAEGRSLDYPLLAAGSAHDDLAEDLTLLRLDDRWLTLTRGHTLLEAYERHGNVFRLAFIKDRAGNQVTLDYGEQGRLYRLITPHAQVAFRHDAHGRIIEIAHHNAQGERLGTLATYEYDRDNDLIAAADRYGNRREYRYRDHLVTRYTDRTGRGVNLEWSGAGPTAKCVREYADDGSDEVRLAWHPDFRMVSVTDALGNVTRHYYDVKGFSFRVIHPDGSEEWMYRDANDNLVQFIHRDGTVEHLSYDARGNFVRHQRTDGSVVEMAYDEKAQLVRVTDPLGHPWLREYDDAGNVVAQIDPLGRKTEFAYDGKGLVTQIKDAKGGAKSLKYDEAGRLTSYTDCSGKTTQWTYDGQGRLIATKDPAGGTTTFRYGVNGQLVELVSPAGREQLSYDAEGRLLTRTDPLSRMTRYGYDAAGRINIRTDALGQVLSYRYDRLGRLVALTDPNHATYAFQYDAAGRLIEEIDFDGKATRYAYDEASSRLESVDEAGLVVRMSHDRGGRLSGRSVEDQEERFAYDPLGRLIEASNRHSRIHRFFDPVGNLVREHHAYDVFGERKSFVWHHDYDELGNRIRTVRPDGHTIDWLTYGSGHVHGMMLDGKELVQIERDDLHRETLRTLASKVDQRTVYDPAGRLLQRTVQRANAPAPLAERRYRYDGSGQLTQIEDSRRGLTDYRYDPVGRLIESIGPAGKERFAFDPASNIVDPGHPETARTATRSSPVRPESTLPAEVPKVLGNLLKRYAGQRFEYDARGNLVHRMSPAGERHYEWDAFNRLRAARVEEASRRSASRYYYDALGRRIAKEVDGERTTFGWDGDRLAYESETQGSTHYVYEADSFVPLAQYVSAPVAGIETPARTEADRYTPEEDPLQRVPERVGETHAFYYHCDQIGTPLLMTDELGDVVWEASYKAWGEAREVIARVSKAAGITPRNLLRFQGQQVDGETGLHYNRYRYYDPASGRFVSKDPIGLAGGINVYQYAPNPISWIDPFGLSAASDLPRMKGRSVPRVGSVLNDAGFAKTKDNGVNETWKHADGSEVRVHKYGNKCPCPYRSGNNAHVHKEDPAGNQLNDRGLVSLDPNETHIGIRNPADLPAVRGRPHGS</sequence>
<accession>A0AA40RA20</accession>
<dbReference type="PANTHER" id="PTHR32305:SF15">
    <property type="entry name" value="PROTEIN RHSA-RELATED"/>
    <property type="match status" value="1"/>
</dbReference>
<feature type="region of interest" description="Disordered" evidence="2">
    <location>
        <begin position="352"/>
        <end position="371"/>
    </location>
</feature>
<dbReference type="Pfam" id="PF25023">
    <property type="entry name" value="TEN_YD-shell"/>
    <property type="match status" value="2"/>
</dbReference>
<feature type="domain" description="Teneurin-like YD-shell" evidence="5">
    <location>
        <begin position="1065"/>
        <end position="1243"/>
    </location>
</feature>
<reference evidence="6 7" key="1">
    <citation type="submission" date="2015-11" db="EMBL/GenBank/DDBJ databases">
        <authorList>
            <person name="Sahl J."/>
            <person name="Wagner D."/>
            <person name="Keim P."/>
        </authorList>
    </citation>
    <scope>NUCLEOTIDE SEQUENCE [LARGE SCALE GENOMIC DNA]</scope>
    <source>
        <strain evidence="6 7">MSMB1157</strain>
    </source>
</reference>
<feature type="domain" description="RHS protein conserved region" evidence="3">
    <location>
        <begin position="1319"/>
        <end position="1353"/>
    </location>
</feature>
<comment type="caution">
    <text evidence="6">The sequence shown here is derived from an EMBL/GenBank/DDBJ whole genome shotgun (WGS) entry which is preliminary data.</text>
</comment>
<dbReference type="CDD" id="cd20743">
    <property type="entry name" value="FIX_RhsA-like"/>
    <property type="match status" value="1"/>
</dbReference>
<dbReference type="InterPro" id="IPR001826">
    <property type="entry name" value="RHS"/>
</dbReference>
<dbReference type="Proteomes" id="UP000070119">
    <property type="component" value="Chromosome 1"/>
</dbReference>
<feature type="domain" description="Teneurin-like YD-shell" evidence="5">
    <location>
        <begin position="745"/>
        <end position="924"/>
    </location>
</feature>
<dbReference type="Pfam" id="PF20148">
    <property type="entry name" value="DUF6531"/>
    <property type="match status" value="1"/>
</dbReference>
<evidence type="ECO:0000256" key="2">
    <source>
        <dbReference type="SAM" id="MobiDB-lite"/>
    </source>
</evidence>
<gene>
    <name evidence="6" type="ORF">WK57_02170</name>
</gene>
<dbReference type="NCBIfam" id="TIGR03696">
    <property type="entry name" value="Rhs_assc_core"/>
    <property type="match status" value="1"/>
</dbReference>
<dbReference type="SUPFAM" id="SSF101898">
    <property type="entry name" value="NHL repeat"/>
    <property type="match status" value="1"/>
</dbReference>
<evidence type="ECO:0000256" key="1">
    <source>
        <dbReference type="ARBA" id="ARBA00022737"/>
    </source>
</evidence>
<keyword evidence="1" id="KW-0677">Repeat</keyword>
<evidence type="ECO:0000259" key="5">
    <source>
        <dbReference type="Pfam" id="PF25023"/>
    </source>
</evidence>
<evidence type="ECO:0000259" key="3">
    <source>
        <dbReference type="Pfam" id="PF03527"/>
    </source>
</evidence>
<dbReference type="RefSeq" id="WP_060969049.1">
    <property type="nucleotide sequence ID" value="NZ_CM003771.1"/>
</dbReference>
<dbReference type="NCBIfam" id="TIGR01643">
    <property type="entry name" value="YD_repeat_2x"/>
    <property type="match status" value="6"/>
</dbReference>
<name>A0AA40RA20_9BURK</name>
<dbReference type="InterPro" id="IPR006530">
    <property type="entry name" value="YD"/>
</dbReference>
<dbReference type="InterPro" id="IPR045351">
    <property type="entry name" value="DUF6531"/>
</dbReference>
<dbReference type="InterPro" id="IPR050708">
    <property type="entry name" value="T6SS_VgrG/RHS"/>
</dbReference>
<evidence type="ECO:0000313" key="6">
    <source>
        <dbReference type="EMBL" id="KWZ59493.1"/>
    </source>
</evidence>
<feature type="region of interest" description="Disordered" evidence="2">
    <location>
        <begin position="1517"/>
        <end position="1538"/>
    </location>
</feature>
<dbReference type="EMBL" id="LNJU01000001">
    <property type="protein sequence ID" value="KWZ59493.1"/>
    <property type="molecule type" value="Genomic_DNA"/>
</dbReference>
<dbReference type="Gene3D" id="2.180.10.10">
    <property type="entry name" value="RHS repeat-associated core"/>
    <property type="match status" value="4"/>
</dbReference>
<dbReference type="Pfam" id="PF03527">
    <property type="entry name" value="RHS"/>
    <property type="match status" value="1"/>
</dbReference>
<dbReference type="InterPro" id="IPR056823">
    <property type="entry name" value="TEN-like_YD-shell"/>
</dbReference>
<feature type="domain" description="DUF6531" evidence="4">
    <location>
        <begin position="374"/>
        <end position="446"/>
    </location>
</feature>
<feature type="region of interest" description="Disordered" evidence="2">
    <location>
        <begin position="1138"/>
        <end position="1163"/>
    </location>
</feature>
<protein>
    <submittedName>
        <fullName evidence="6">Sugar-binding protein</fullName>
    </submittedName>
</protein>
<dbReference type="PANTHER" id="PTHR32305">
    <property type="match status" value="1"/>
</dbReference>